<evidence type="ECO:0000313" key="1">
    <source>
        <dbReference type="EMBL" id="DAD73740.1"/>
    </source>
</evidence>
<organism evidence="1">
    <name type="scientific">Podoviridae sp. ctrub15</name>
    <dbReference type="NCBI Taxonomy" id="2826581"/>
    <lineage>
        <taxon>Viruses</taxon>
        <taxon>Duplodnaviria</taxon>
        <taxon>Heunggongvirae</taxon>
        <taxon>Uroviricota</taxon>
        <taxon>Caudoviricetes</taxon>
    </lineage>
</organism>
<proteinExistence type="predicted"/>
<sequence length="30" mass="3494">MRASMSTKYPFGRFVLNRIYCGSTTESRFS</sequence>
<protein>
    <submittedName>
        <fullName evidence="1">Uncharacterized protein</fullName>
    </submittedName>
</protein>
<dbReference type="EMBL" id="BK014743">
    <property type="protein sequence ID" value="DAD73740.1"/>
    <property type="molecule type" value="Genomic_DNA"/>
</dbReference>
<name>A0A8S5LUR5_9CAUD</name>
<accession>A0A8S5LUR5</accession>
<reference evidence="1" key="1">
    <citation type="journal article" date="2021" name="Proc. Natl. Acad. Sci. U.S.A.">
        <title>A Catalog of Tens of Thousands of Viruses from Human Metagenomes Reveals Hidden Associations with Chronic Diseases.</title>
        <authorList>
            <person name="Tisza M.J."/>
            <person name="Buck C.B."/>
        </authorList>
    </citation>
    <scope>NUCLEOTIDE SEQUENCE</scope>
    <source>
        <strain evidence="1">Ctrub15</strain>
    </source>
</reference>